<sequence length="156" mass="17473">MRRSAQGFTLMEVLVALVIMGIGLTAILVAYSGSMRLMQESQVNHAAAVLARSKLDEYLTDPTMEVVDRENEERYNGILYGYRMTIEEVDLIDAALAKRVELPLVLDRVLVQVFWGEGEQAREYRLVAYRTRPQKNTPPGTGNPQQPSPPSTPPKP</sequence>
<dbReference type="Pfam" id="PF07963">
    <property type="entry name" value="N_methyl"/>
    <property type="match status" value="1"/>
</dbReference>
<reference evidence="4" key="1">
    <citation type="journal article" date="2019" name="Int. J. Syst. Evol. Microbiol.">
        <title>The Global Catalogue of Microorganisms (GCM) 10K type strain sequencing project: providing services to taxonomists for standard genome sequencing and annotation.</title>
        <authorList>
            <consortium name="The Broad Institute Genomics Platform"/>
            <consortium name="The Broad Institute Genome Sequencing Center for Infectious Disease"/>
            <person name="Wu L."/>
            <person name="Ma J."/>
        </authorList>
    </citation>
    <scope>NUCLEOTIDE SEQUENCE [LARGE SCALE GENOMIC DNA]</scope>
    <source>
        <strain evidence="4">LMG 29894</strain>
    </source>
</reference>
<dbReference type="RefSeq" id="WP_378168374.1">
    <property type="nucleotide sequence ID" value="NZ_JBHSBU010000002.1"/>
</dbReference>
<dbReference type="InterPro" id="IPR045584">
    <property type="entry name" value="Pilin-like"/>
</dbReference>
<keyword evidence="2" id="KW-0472">Membrane</keyword>
<evidence type="ECO:0000256" key="1">
    <source>
        <dbReference type="SAM" id="MobiDB-lite"/>
    </source>
</evidence>
<evidence type="ECO:0000313" key="4">
    <source>
        <dbReference type="Proteomes" id="UP001595791"/>
    </source>
</evidence>
<keyword evidence="2" id="KW-0812">Transmembrane</keyword>
<keyword evidence="4" id="KW-1185">Reference proteome</keyword>
<evidence type="ECO:0000313" key="3">
    <source>
        <dbReference type="EMBL" id="MFC4161821.1"/>
    </source>
</evidence>
<name>A0ABV8MXV0_9NEIS</name>
<protein>
    <submittedName>
        <fullName evidence="3">Prepilin-type N-terminal cleavage/methylation domain-containing protein</fullName>
    </submittedName>
</protein>
<keyword evidence="2" id="KW-1133">Transmembrane helix</keyword>
<dbReference type="InterPro" id="IPR012902">
    <property type="entry name" value="N_methyl_site"/>
</dbReference>
<feature type="compositionally biased region" description="Pro residues" evidence="1">
    <location>
        <begin position="146"/>
        <end position="156"/>
    </location>
</feature>
<dbReference type="NCBIfam" id="TIGR02532">
    <property type="entry name" value="IV_pilin_GFxxxE"/>
    <property type="match status" value="1"/>
</dbReference>
<feature type="region of interest" description="Disordered" evidence="1">
    <location>
        <begin position="129"/>
        <end position="156"/>
    </location>
</feature>
<accession>A0ABV8MXV0</accession>
<evidence type="ECO:0000256" key="2">
    <source>
        <dbReference type="SAM" id="Phobius"/>
    </source>
</evidence>
<dbReference type="Proteomes" id="UP001595791">
    <property type="component" value="Unassembled WGS sequence"/>
</dbReference>
<dbReference type="EMBL" id="JBHSBU010000002">
    <property type="protein sequence ID" value="MFC4161821.1"/>
    <property type="molecule type" value="Genomic_DNA"/>
</dbReference>
<dbReference type="SUPFAM" id="SSF54523">
    <property type="entry name" value="Pili subunits"/>
    <property type="match status" value="1"/>
</dbReference>
<proteinExistence type="predicted"/>
<gene>
    <name evidence="3" type="ORF">ACFOW7_21005</name>
</gene>
<organism evidence="3 4">
    <name type="scientific">Chitinimonas lacunae</name>
    <dbReference type="NCBI Taxonomy" id="1963018"/>
    <lineage>
        <taxon>Bacteria</taxon>
        <taxon>Pseudomonadati</taxon>
        <taxon>Pseudomonadota</taxon>
        <taxon>Betaproteobacteria</taxon>
        <taxon>Neisseriales</taxon>
        <taxon>Chitinibacteraceae</taxon>
        <taxon>Chitinimonas</taxon>
    </lineage>
</organism>
<feature type="transmembrane region" description="Helical" evidence="2">
    <location>
        <begin position="13"/>
        <end position="31"/>
    </location>
</feature>
<comment type="caution">
    <text evidence="3">The sequence shown here is derived from an EMBL/GenBank/DDBJ whole genome shotgun (WGS) entry which is preliminary data.</text>
</comment>